<proteinExistence type="inferred from homology"/>
<evidence type="ECO:0000256" key="5">
    <source>
        <dbReference type="ARBA" id="ARBA00023239"/>
    </source>
</evidence>
<comment type="similarity">
    <text evidence="6">Belongs to the heme-containing dehydratase family.</text>
</comment>
<dbReference type="AlphaFoldDB" id="A0A1W6ZMF8"/>
<evidence type="ECO:0000313" key="7">
    <source>
        <dbReference type="EMBL" id="ARP98310.1"/>
    </source>
</evidence>
<keyword evidence="2" id="KW-0349">Heme</keyword>
<dbReference type="GO" id="GO:0016829">
    <property type="term" value="F:lyase activity"/>
    <property type="evidence" value="ECO:0007669"/>
    <property type="project" value="UniProtKB-KW"/>
</dbReference>
<dbReference type="Proteomes" id="UP000194137">
    <property type="component" value="Chromosome"/>
</dbReference>
<evidence type="ECO:0000256" key="6">
    <source>
        <dbReference type="ARBA" id="ARBA00034312"/>
    </source>
</evidence>
<sequence length="343" mass="38160">MESAIPDHLKTARTRHPRVGDDYVPPYPAFVARHKPSVARVVMAYFGLQFLAADEQAASAPLEQAVTAFKAEDGPGHWDRARYTDEAGYETIITIAYWDDPARFDSWFASYGAAWAGEDKTNVPFGFFTEILRPSITRYETLFSSAGRMEGIAVVADGLSDMVQEHAYWGGMRDRIPLSQTSDMAPAGSPQATGANGYLRVVPHENLCLIRSGQDWTDTDASERQLYLDDVEPVLRVGMDFLRDEGLSCGCFASRYMRVVGADGKSVEKSFGMSWWKSLSALERWAESHPTHVAIFGAAMKYLMALGPSAKLRLYHEVTVAAADEQFFEYRNCHPKTGMLRAV</sequence>
<dbReference type="STRING" id="1235591.CAK95_03820"/>
<dbReference type="EMBL" id="CP021112">
    <property type="protein sequence ID" value="ARP98310.1"/>
    <property type="molecule type" value="Genomic_DNA"/>
</dbReference>
<evidence type="ECO:0000256" key="4">
    <source>
        <dbReference type="ARBA" id="ARBA00023004"/>
    </source>
</evidence>
<keyword evidence="4" id="KW-0408">Iron</keyword>
<accession>A0A1W6ZMF8</accession>
<comment type="cofactor">
    <cofactor evidence="1">
        <name>heme b</name>
        <dbReference type="ChEBI" id="CHEBI:60344"/>
    </cofactor>
</comment>
<keyword evidence="5" id="KW-0456">Lyase</keyword>
<evidence type="ECO:0000313" key="8">
    <source>
        <dbReference type="Proteomes" id="UP000194137"/>
    </source>
</evidence>
<organism evidence="7 8">
    <name type="scientific">Pseudorhodoplanes sinuspersici</name>
    <dbReference type="NCBI Taxonomy" id="1235591"/>
    <lineage>
        <taxon>Bacteria</taxon>
        <taxon>Pseudomonadati</taxon>
        <taxon>Pseudomonadota</taxon>
        <taxon>Alphaproteobacteria</taxon>
        <taxon>Hyphomicrobiales</taxon>
        <taxon>Pseudorhodoplanes</taxon>
    </lineage>
</organism>
<dbReference type="GO" id="GO:0046872">
    <property type="term" value="F:metal ion binding"/>
    <property type="evidence" value="ECO:0007669"/>
    <property type="project" value="UniProtKB-KW"/>
</dbReference>
<dbReference type="KEGG" id="psin:CAK95_03820"/>
<dbReference type="Pfam" id="PF13816">
    <property type="entry name" value="Dehydratase_hem"/>
    <property type="match status" value="1"/>
</dbReference>
<dbReference type="InterPro" id="IPR025702">
    <property type="entry name" value="OXD"/>
</dbReference>
<keyword evidence="3" id="KW-0479">Metal-binding</keyword>
<protein>
    <submittedName>
        <fullName evidence="7">Phenylacetaldoxime dehydratase</fullName>
    </submittedName>
</protein>
<reference evidence="7 8" key="1">
    <citation type="submission" date="2017-05" db="EMBL/GenBank/DDBJ databases">
        <title>Full genome sequence of Pseudorhodoplanes sinuspersici.</title>
        <authorList>
            <person name="Dastgheib S.M.M."/>
            <person name="Shavandi M."/>
            <person name="Tirandaz H."/>
        </authorList>
    </citation>
    <scope>NUCLEOTIDE SEQUENCE [LARGE SCALE GENOMIC DNA]</scope>
    <source>
        <strain evidence="7 8">RIPI110</strain>
    </source>
</reference>
<evidence type="ECO:0000256" key="2">
    <source>
        <dbReference type="ARBA" id="ARBA00022617"/>
    </source>
</evidence>
<gene>
    <name evidence="7" type="ORF">CAK95_03820</name>
</gene>
<dbReference type="OrthoDB" id="3807625at2"/>
<evidence type="ECO:0000256" key="1">
    <source>
        <dbReference type="ARBA" id="ARBA00001970"/>
    </source>
</evidence>
<name>A0A1W6ZMF8_9HYPH</name>
<evidence type="ECO:0000256" key="3">
    <source>
        <dbReference type="ARBA" id="ARBA00022723"/>
    </source>
</evidence>
<dbReference type="RefSeq" id="WP_086086716.1">
    <property type="nucleotide sequence ID" value="NZ_CP021112.1"/>
</dbReference>
<keyword evidence="8" id="KW-1185">Reference proteome</keyword>